<organism evidence="12 13">
    <name type="scientific">Ralstonia insidiosa</name>
    <dbReference type="NCBI Taxonomy" id="190721"/>
    <lineage>
        <taxon>Bacteria</taxon>
        <taxon>Pseudomonadati</taxon>
        <taxon>Pseudomonadota</taxon>
        <taxon>Betaproteobacteria</taxon>
        <taxon>Burkholderiales</taxon>
        <taxon>Burkholderiaceae</taxon>
        <taxon>Ralstonia</taxon>
    </lineage>
</organism>
<keyword evidence="8" id="KW-1133">Transmembrane helix</keyword>
<keyword evidence="4" id="KW-1003">Cell membrane</keyword>
<evidence type="ECO:0000256" key="9">
    <source>
        <dbReference type="ARBA" id="ARBA00023136"/>
    </source>
</evidence>
<dbReference type="AlphaFoldDB" id="A0A848NST0"/>
<evidence type="ECO:0000256" key="3">
    <source>
        <dbReference type="ARBA" id="ARBA00008281"/>
    </source>
</evidence>
<comment type="function">
    <text evidence="1 10">Controls the rotational direction of flagella during chemotaxis.</text>
</comment>
<name>A0A848NST0_9RALS</name>
<keyword evidence="11" id="KW-0732">Signal</keyword>
<protein>
    <recommendedName>
        <fullName evidence="10">Flagellar protein FliL</fullName>
    </recommendedName>
</protein>
<keyword evidence="12" id="KW-0969">Cilium</keyword>
<evidence type="ECO:0000256" key="4">
    <source>
        <dbReference type="ARBA" id="ARBA00022475"/>
    </source>
</evidence>
<dbReference type="GO" id="GO:0009425">
    <property type="term" value="C:bacterial-type flagellum basal body"/>
    <property type="evidence" value="ECO:0007669"/>
    <property type="project" value="InterPro"/>
</dbReference>
<keyword evidence="12" id="KW-0282">Flagellum</keyword>
<dbReference type="PANTHER" id="PTHR35091">
    <property type="entry name" value="FLAGELLAR PROTEIN FLIL"/>
    <property type="match status" value="1"/>
</dbReference>
<accession>A0A848NST0</accession>
<evidence type="ECO:0000313" key="12">
    <source>
        <dbReference type="EMBL" id="NMV36310.1"/>
    </source>
</evidence>
<dbReference type="PANTHER" id="PTHR35091:SF2">
    <property type="entry name" value="FLAGELLAR PROTEIN FLIL"/>
    <property type="match status" value="1"/>
</dbReference>
<evidence type="ECO:0000256" key="6">
    <source>
        <dbReference type="ARBA" id="ARBA00022692"/>
    </source>
</evidence>
<dbReference type="Proteomes" id="UP000575469">
    <property type="component" value="Unassembled WGS sequence"/>
</dbReference>
<comment type="similarity">
    <text evidence="3 10">Belongs to the FliL family.</text>
</comment>
<feature type="signal peptide" evidence="11">
    <location>
        <begin position="1"/>
        <end position="23"/>
    </location>
</feature>
<dbReference type="GO" id="GO:0005886">
    <property type="term" value="C:plasma membrane"/>
    <property type="evidence" value="ECO:0007669"/>
    <property type="project" value="UniProtKB-SubCell"/>
</dbReference>
<dbReference type="GO" id="GO:0006935">
    <property type="term" value="P:chemotaxis"/>
    <property type="evidence" value="ECO:0007669"/>
    <property type="project" value="UniProtKB-KW"/>
</dbReference>
<keyword evidence="12" id="KW-0966">Cell projection</keyword>
<reference evidence="12 13" key="1">
    <citation type="submission" date="2020-04" db="EMBL/GenBank/DDBJ databases">
        <title>Ralstonia insidiosa genome sequencing and assembly.</title>
        <authorList>
            <person name="Martins R.C.R."/>
            <person name="Perdigao-Neto L.V."/>
            <person name="Levin A.S.S."/>
            <person name="Costa S.F."/>
        </authorList>
    </citation>
    <scope>NUCLEOTIDE SEQUENCE [LARGE SCALE GENOMIC DNA]</scope>
    <source>
        <strain evidence="12 13">5047</strain>
    </source>
</reference>
<proteinExistence type="inferred from homology"/>
<dbReference type="GO" id="GO:0071978">
    <property type="term" value="P:bacterial-type flagellum-dependent swarming motility"/>
    <property type="evidence" value="ECO:0007669"/>
    <property type="project" value="TreeGrafter"/>
</dbReference>
<dbReference type="InterPro" id="IPR005503">
    <property type="entry name" value="FliL"/>
</dbReference>
<evidence type="ECO:0000313" key="13">
    <source>
        <dbReference type="Proteomes" id="UP000575469"/>
    </source>
</evidence>
<evidence type="ECO:0000256" key="2">
    <source>
        <dbReference type="ARBA" id="ARBA00004162"/>
    </source>
</evidence>
<keyword evidence="10" id="KW-0997">Cell inner membrane</keyword>
<comment type="caution">
    <text evidence="12">The sequence shown here is derived from an EMBL/GenBank/DDBJ whole genome shotgun (WGS) entry which is preliminary data.</text>
</comment>
<evidence type="ECO:0000256" key="1">
    <source>
        <dbReference type="ARBA" id="ARBA00002254"/>
    </source>
</evidence>
<keyword evidence="5 10" id="KW-0145">Chemotaxis</keyword>
<dbReference type="RefSeq" id="WP_104654364.1">
    <property type="nucleotide sequence ID" value="NZ_JABBZM010000001.1"/>
</dbReference>
<evidence type="ECO:0000256" key="5">
    <source>
        <dbReference type="ARBA" id="ARBA00022500"/>
    </source>
</evidence>
<sequence>MKKNLMMIAIAVAIAVVAAGATAFVVTRAGNSAGAVAAKAPRLPIDAQARYVSLDKLIVMLRSTEGSTRPRYVVMDLVFSATDAKREKQVKEHLPVLRATAYSVLSERTAAEIQRMGPIELAAMLNKEYEHGYGGADRTPFDKVLVTKVMMD</sequence>
<evidence type="ECO:0000256" key="10">
    <source>
        <dbReference type="RuleBase" id="RU364125"/>
    </source>
</evidence>
<keyword evidence="7 10" id="KW-0283">Flagellar rotation</keyword>
<evidence type="ECO:0000256" key="8">
    <source>
        <dbReference type="ARBA" id="ARBA00022989"/>
    </source>
</evidence>
<evidence type="ECO:0000256" key="11">
    <source>
        <dbReference type="SAM" id="SignalP"/>
    </source>
</evidence>
<evidence type="ECO:0000256" key="7">
    <source>
        <dbReference type="ARBA" id="ARBA00022779"/>
    </source>
</evidence>
<comment type="subcellular location">
    <subcellularLocation>
        <location evidence="10">Cell inner membrane</location>
    </subcellularLocation>
    <subcellularLocation>
        <location evidence="2">Cell membrane</location>
        <topology evidence="2">Single-pass membrane protein</topology>
    </subcellularLocation>
</comment>
<keyword evidence="6" id="KW-0812">Transmembrane</keyword>
<dbReference type="Pfam" id="PF03748">
    <property type="entry name" value="FliL"/>
    <property type="match status" value="1"/>
</dbReference>
<gene>
    <name evidence="12" type="ORF">HGR00_00115</name>
</gene>
<dbReference type="EMBL" id="JABBZM010000001">
    <property type="protein sequence ID" value="NMV36310.1"/>
    <property type="molecule type" value="Genomic_DNA"/>
</dbReference>
<feature type="chain" id="PRO_5032547781" description="Flagellar protein FliL" evidence="11">
    <location>
        <begin position="24"/>
        <end position="152"/>
    </location>
</feature>
<keyword evidence="9 10" id="KW-0472">Membrane</keyword>